<proteinExistence type="predicted"/>
<reference evidence="2" key="1">
    <citation type="submission" date="2018-07" db="EMBL/GenBank/DDBJ databases">
        <authorList>
            <person name="Quirk P.G."/>
            <person name="Krulwich T.A."/>
        </authorList>
    </citation>
    <scope>NUCLEOTIDE SEQUENCE</scope>
</reference>
<evidence type="ECO:0008006" key="3">
    <source>
        <dbReference type="Google" id="ProtNLM"/>
    </source>
</evidence>
<protein>
    <recommendedName>
        <fullName evidence="3">PNPLA domain-containing protein</fullName>
    </recommendedName>
</protein>
<feature type="region of interest" description="Disordered" evidence="1">
    <location>
        <begin position="67"/>
        <end position="90"/>
    </location>
</feature>
<dbReference type="InterPro" id="IPR016035">
    <property type="entry name" value="Acyl_Trfase/lysoPLipase"/>
</dbReference>
<dbReference type="Gene3D" id="3.40.1090.10">
    <property type="entry name" value="Cytosolic phospholipase A2 catalytic domain"/>
    <property type="match status" value="1"/>
</dbReference>
<organism evidence="2">
    <name type="scientific">metagenome</name>
    <dbReference type="NCBI Taxonomy" id="256318"/>
    <lineage>
        <taxon>unclassified sequences</taxon>
        <taxon>metagenomes</taxon>
    </lineage>
</organism>
<dbReference type="SUPFAM" id="SSF52151">
    <property type="entry name" value="FabD/lysophospholipase-like"/>
    <property type="match status" value="1"/>
</dbReference>
<dbReference type="AlphaFoldDB" id="A0A380T9M8"/>
<dbReference type="EMBL" id="UIDG01000046">
    <property type="protein sequence ID" value="SUS04687.1"/>
    <property type="molecule type" value="Genomic_DNA"/>
</dbReference>
<name>A0A380T9M8_9ZZZZ</name>
<evidence type="ECO:0000256" key="1">
    <source>
        <dbReference type="SAM" id="MobiDB-lite"/>
    </source>
</evidence>
<evidence type="ECO:0000313" key="2">
    <source>
        <dbReference type="EMBL" id="SUS04687.1"/>
    </source>
</evidence>
<feature type="compositionally biased region" description="Polar residues" evidence="1">
    <location>
        <begin position="79"/>
        <end position="90"/>
    </location>
</feature>
<sequence length="90" mass="9654">MTETRQTRKIAIPCQGGGTHGAFEGVLTQLLEHMTKDDRVELVRLSGTSAGALCANMVWYGWRRSRAGPAANRSPMPLRQSTASGTASPP</sequence>
<accession>A0A380T9M8</accession>
<gene>
    <name evidence="2" type="ORF">DF3PB_140019</name>
</gene>